<feature type="domain" description="PEGA" evidence="1">
    <location>
        <begin position="220"/>
        <end position="276"/>
    </location>
</feature>
<gene>
    <name evidence="2" type="ORF">HNP65_001426</name>
</gene>
<dbReference type="Proteomes" id="UP000555828">
    <property type="component" value="Unassembled WGS sequence"/>
</dbReference>
<evidence type="ECO:0000313" key="3">
    <source>
        <dbReference type="Proteomes" id="UP000555828"/>
    </source>
</evidence>
<feature type="domain" description="PEGA" evidence="1">
    <location>
        <begin position="405"/>
        <end position="449"/>
    </location>
</feature>
<dbReference type="AlphaFoldDB" id="A0A841GSH1"/>
<keyword evidence="3" id="KW-1185">Reference proteome</keyword>
<organism evidence="2 3">
    <name type="scientific">Thermosipho japonicus</name>
    <dbReference type="NCBI Taxonomy" id="90323"/>
    <lineage>
        <taxon>Bacteria</taxon>
        <taxon>Thermotogati</taxon>
        <taxon>Thermotogota</taxon>
        <taxon>Thermotogae</taxon>
        <taxon>Thermotogales</taxon>
        <taxon>Fervidobacteriaceae</taxon>
        <taxon>Thermosipho</taxon>
    </lineage>
</organism>
<proteinExistence type="predicted"/>
<sequence>MKKFTVFVMLFISMFLFAKLTIITEPSAMVYWNGVLIDVVPLDGVLELENLDYPGTLKIVKPGYAPYETLVSTDTVLKVKLSLPSYIEVTSDPENVNVIVNGNFLGTSPDVFEVSSGELFLTFEKDGYISKKFKIVLLPSQIKKIHVTLTKNVKLKLISNDVIEATIDGKYIKLPTTVEVLPGKHVLKLYGKDYIKTVQEIEVPAVEEYEYNVDETVYVNLYVYGYPENANVILNNISKTSPAIFKVIPGSYEIIIESDGFKTLKEKINVTTSSNTFMYNLSKNLISSVNNSLTVFFDGYISKDNLVPKRLYFTKVVGKNKEWFGFTDGSIEEIPKSFSVIFTKDGYIEYKGVRYNSPVILNVNYDDTVKVVSNGKEESIIVKENKILDDPKSCGVNIYSKQAFEVKINGKFIGRTPIYLLSLPEGEYRIEFLKNGITIYEKNVEIKQGILNEIYGGD</sequence>
<evidence type="ECO:0000313" key="2">
    <source>
        <dbReference type="EMBL" id="MBB6062963.1"/>
    </source>
</evidence>
<reference evidence="2 3" key="1">
    <citation type="submission" date="2020-08" db="EMBL/GenBank/DDBJ databases">
        <title>Genomic Encyclopedia of Type Strains, Phase IV (KMG-IV): sequencing the most valuable type-strain genomes for metagenomic binning, comparative biology and taxonomic classification.</title>
        <authorList>
            <person name="Goeker M."/>
        </authorList>
    </citation>
    <scope>NUCLEOTIDE SEQUENCE [LARGE SCALE GENOMIC DNA]</scope>
    <source>
        <strain evidence="2 3">DSM 13481</strain>
    </source>
</reference>
<accession>A0A841GSH1</accession>
<dbReference type="PANTHER" id="PTHR36194:SF1">
    <property type="entry name" value="S-LAYER-LIKE PROTEIN"/>
    <property type="match status" value="1"/>
</dbReference>
<feature type="domain" description="PEGA" evidence="1">
    <location>
        <begin position="87"/>
        <end position="150"/>
    </location>
</feature>
<dbReference type="InterPro" id="IPR013229">
    <property type="entry name" value="PEGA"/>
</dbReference>
<protein>
    <recommendedName>
        <fullName evidence="1">PEGA domain-containing protein</fullName>
    </recommendedName>
</protein>
<dbReference type="Pfam" id="PF08308">
    <property type="entry name" value="PEGA"/>
    <property type="match status" value="3"/>
</dbReference>
<evidence type="ECO:0000259" key="1">
    <source>
        <dbReference type="Pfam" id="PF08308"/>
    </source>
</evidence>
<dbReference type="EMBL" id="JACHEX010000004">
    <property type="protein sequence ID" value="MBB6062963.1"/>
    <property type="molecule type" value="Genomic_DNA"/>
</dbReference>
<name>A0A841GSH1_9BACT</name>
<comment type="caution">
    <text evidence="2">The sequence shown here is derived from an EMBL/GenBank/DDBJ whole genome shotgun (WGS) entry which is preliminary data.</text>
</comment>
<dbReference type="PANTHER" id="PTHR36194">
    <property type="entry name" value="S-LAYER-LIKE PROTEIN"/>
    <property type="match status" value="1"/>
</dbReference>
<dbReference type="RefSeq" id="WP_184619583.1">
    <property type="nucleotide sequence ID" value="NZ_JACHEX010000004.1"/>
</dbReference>